<feature type="region of interest" description="Disordered" evidence="1">
    <location>
        <begin position="68"/>
        <end position="97"/>
    </location>
</feature>
<keyword evidence="3" id="KW-1185">Reference proteome</keyword>
<dbReference type="AlphaFoldDB" id="A0AAQ3X300"/>
<gene>
    <name evidence="2" type="ORF">U9M48_030161</name>
</gene>
<sequence length="159" mass="16579">MATSRLFPAALAAPPPCRPTPRVPRRASTPPQPARLLLPTLACRPAPRCTPACLLFLLCSAGPPCPRPSPPWAGSQPWQPDPGHGGLRARLPKPRRPRPACPAAAILLPASPLLLGPAPPPGGLCPAVDAAALFPVDSFCRPLIPAWQQGGVFLEMPSS</sequence>
<accession>A0AAQ3X300</accession>
<evidence type="ECO:0000313" key="2">
    <source>
        <dbReference type="EMBL" id="WVZ82961.1"/>
    </source>
</evidence>
<feature type="region of interest" description="Disordered" evidence="1">
    <location>
        <begin position="10"/>
        <end position="31"/>
    </location>
</feature>
<reference evidence="2 3" key="1">
    <citation type="submission" date="2024-02" db="EMBL/GenBank/DDBJ databases">
        <title>High-quality chromosome-scale genome assembly of Pensacola bahiagrass (Paspalum notatum Flugge var. saurae).</title>
        <authorList>
            <person name="Vega J.M."/>
            <person name="Podio M."/>
            <person name="Orjuela J."/>
            <person name="Siena L.A."/>
            <person name="Pessino S.C."/>
            <person name="Combes M.C."/>
            <person name="Mariac C."/>
            <person name="Albertini E."/>
            <person name="Pupilli F."/>
            <person name="Ortiz J.P.A."/>
            <person name="Leblanc O."/>
        </authorList>
    </citation>
    <scope>NUCLEOTIDE SEQUENCE [LARGE SCALE GENOMIC DNA]</scope>
    <source>
        <strain evidence="2">R1</strain>
        <tissue evidence="2">Leaf</tissue>
    </source>
</reference>
<dbReference type="EMBL" id="CP144750">
    <property type="protein sequence ID" value="WVZ82961.1"/>
    <property type="molecule type" value="Genomic_DNA"/>
</dbReference>
<organism evidence="2 3">
    <name type="scientific">Paspalum notatum var. saurae</name>
    <dbReference type="NCBI Taxonomy" id="547442"/>
    <lineage>
        <taxon>Eukaryota</taxon>
        <taxon>Viridiplantae</taxon>
        <taxon>Streptophyta</taxon>
        <taxon>Embryophyta</taxon>
        <taxon>Tracheophyta</taxon>
        <taxon>Spermatophyta</taxon>
        <taxon>Magnoliopsida</taxon>
        <taxon>Liliopsida</taxon>
        <taxon>Poales</taxon>
        <taxon>Poaceae</taxon>
        <taxon>PACMAD clade</taxon>
        <taxon>Panicoideae</taxon>
        <taxon>Andropogonodae</taxon>
        <taxon>Paspaleae</taxon>
        <taxon>Paspalinae</taxon>
        <taxon>Paspalum</taxon>
    </lineage>
</organism>
<protein>
    <submittedName>
        <fullName evidence="2">Uncharacterized protein</fullName>
    </submittedName>
</protein>
<name>A0AAQ3X300_PASNO</name>
<evidence type="ECO:0000313" key="3">
    <source>
        <dbReference type="Proteomes" id="UP001341281"/>
    </source>
</evidence>
<feature type="compositionally biased region" description="Pro residues" evidence="1">
    <location>
        <begin position="13"/>
        <end position="22"/>
    </location>
</feature>
<proteinExistence type="predicted"/>
<evidence type="ECO:0000256" key="1">
    <source>
        <dbReference type="SAM" id="MobiDB-lite"/>
    </source>
</evidence>
<dbReference type="Proteomes" id="UP001341281">
    <property type="component" value="Chromosome 06"/>
</dbReference>